<evidence type="ECO:0000256" key="4">
    <source>
        <dbReference type="ARBA" id="ARBA00022750"/>
    </source>
</evidence>
<dbReference type="PROSITE" id="PS51767">
    <property type="entry name" value="PEPTIDASE_A1"/>
    <property type="match status" value="1"/>
</dbReference>
<keyword evidence="5 10" id="KW-0378">Hydrolase</keyword>
<evidence type="ECO:0000256" key="8">
    <source>
        <dbReference type="PIRSR" id="PIRSR601461-1"/>
    </source>
</evidence>
<dbReference type="OrthoDB" id="771136at2759"/>
<evidence type="ECO:0000256" key="13">
    <source>
        <dbReference type="SAM" id="SignalP"/>
    </source>
</evidence>
<evidence type="ECO:0000259" key="14">
    <source>
        <dbReference type="PROSITE" id="PS51767"/>
    </source>
</evidence>
<evidence type="ECO:0000256" key="12">
    <source>
        <dbReference type="SAM" id="Phobius"/>
    </source>
</evidence>
<evidence type="ECO:0000256" key="10">
    <source>
        <dbReference type="RuleBase" id="RU000454"/>
    </source>
</evidence>
<keyword evidence="3 13" id="KW-0732">Signal</keyword>
<evidence type="ECO:0000256" key="3">
    <source>
        <dbReference type="ARBA" id="ARBA00022729"/>
    </source>
</evidence>
<dbReference type="PANTHER" id="PTHR47966">
    <property type="entry name" value="BETA-SITE APP-CLEAVING ENZYME, ISOFORM A-RELATED"/>
    <property type="match status" value="1"/>
</dbReference>
<evidence type="ECO:0000313" key="15">
    <source>
        <dbReference type="EMBL" id="OZJ05208.1"/>
    </source>
</evidence>
<dbReference type="InterPro" id="IPR001969">
    <property type="entry name" value="Aspartic_peptidase_AS"/>
</dbReference>
<sequence>MKLLLPLVVVAATAQAAVILPPSDDRVLKFSLEKRGSGPLHMSRSAAQALGKRADSASLFNDYGSAYLVNVTIGTPGQTFQVALDTGSADLWIPGTACPTTQCPYARFDSTKSSTFKNTTIAFQIQYGTGSALGTYATDTVQVAGATVQNQQFAVTYQTDGILTQGLSGSPSSSQQSSQVNPDGILGFGYPGITASAQTTAGPYNPFVFNLYQSKVITQTIFAVFLNNQYVTGNSGEITLGGTDSSKYTGNINYVTVQPTFQSTGSSQYGYWAVTLNSVSMSGNGGGAITFNSQDIIFDTGTTLTYMSQQVVQMLVNAVDSSAQFDSQNQVYVVSCSAASSSGNVTFTFPGQNGGTVTISTPISQLVIPADGAPSPQQSQQCIFGVAPTGSADPTQNSANSIWLLGDSVLRSAYLVFDFGANRIGIASASGVNGSTGGTPGSSSPGGSTTSAAPTLFASNPFSASGIFGPSATGNPSSRGVLLGINAGLLGAALIMVQMFFGYFM</sequence>
<keyword evidence="12" id="KW-0472">Membrane</keyword>
<proteinExistence type="inferred from homology"/>
<feature type="transmembrane region" description="Helical" evidence="12">
    <location>
        <begin position="481"/>
        <end position="504"/>
    </location>
</feature>
<dbReference type="InterPro" id="IPR034164">
    <property type="entry name" value="Pepsin-like_dom"/>
</dbReference>
<evidence type="ECO:0000256" key="6">
    <source>
        <dbReference type="ARBA" id="ARBA00023145"/>
    </source>
</evidence>
<dbReference type="GO" id="GO:0006508">
    <property type="term" value="P:proteolysis"/>
    <property type="evidence" value="ECO:0007669"/>
    <property type="project" value="UniProtKB-KW"/>
</dbReference>
<evidence type="ECO:0000256" key="9">
    <source>
        <dbReference type="PIRSR" id="PIRSR601461-2"/>
    </source>
</evidence>
<evidence type="ECO:0000256" key="2">
    <source>
        <dbReference type="ARBA" id="ARBA00022670"/>
    </source>
</evidence>
<keyword evidence="6" id="KW-0865">Zymogen</keyword>
<dbReference type="GO" id="GO:0004190">
    <property type="term" value="F:aspartic-type endopeptidase activity"/>
    <property type="evidence" value="ECO:0007669"/>
    <property type="project" value="UniProtKB-KW"/>
</dbReference>
<feature type="signal peptide" evidence="13">
    <location>
        <begin position="1"/>
        <end position="16"/>
    </location>
</feature>
<accession>A0A261Y3R5</accession>
<evidence type="ECO:0000256" key="1">
    <source>
        <dbReference type="ARBA" id="ARBA00007447"/>
    </source>
</evidence>
<organism evidence="15 16">
    <name type="scientific">Bifiguratus adelaidae</name>
    <dbReference type="NCBI Taxonomy" id="1938954"/>
    <lineage>
        <taxon>Eukaryota</taxon>
        <taxon>Fungi</taxon>
        <taxon>Fungi incertae sedis</taxon>
        <taxon>Mucoromycota</taxon>
        <taxon>Mucoromycotina</taxon>
        <taxon>Endogonomycetes</taxon>
        <taxon>Endogonales</taxon>
        <taxon>Endogonales incertae sedis</taxon>
        <taxon>Bifiguratus</taxon>
    </lineage>
</organism>
<dbReference type="Gene3D" id="2.40.70.10">
    <property type="entry name" value="Acid Proteases"/>
    <property type="match status" value="2"/>
</dbReference>
<dbReference type="InterPro" id="IPR021109">
    <property type="entry name" value="Peptidase_aspartic_dom_sf"/>
</dbReference>
<dbReference type="PANTHER" id="PTHR47966:SF51">
    <property type="entry name" value="BETA-SITE APP-CLEAVING ENZYME, ISOFORM A-RELATED"/>
    <property type="match status" value="1"/>
</dbReference>
<dbReference type="PRINTS" id="PR00792">
    <property type="entry name" value="PEPSIN"/>
</dbReference>
<protein>
    <recommendedName>
        <fullName evidence="14">Peptidase A1 domain-containing protein</fullName>
    </recommendedName>
</protein>
<dbReference type="SUPFAM" id="SSF50630">
    <property type="entry name" value="Acid proteases"/>
    <property type="match status" value="1"/>
</dbReference>
<comment type="caution">
    <text evidence="15">The sequence shown here is derived from an EMBL/GenBank/DDBJ whole genome shotgun (WGS) entry which is preliminary data.</text>
</comment>
<evidence type="ECO:0000256" key="11">
    <source>
        <dbReference type="SAM" id="MobiDB-lite"/>
    </source>
</evidence>
<evidence type="ECO:0000256" key="5">
    <source>
        <dbReference type="ARBA" id="ARBA00022801"/>
    </source>
</evidence>
<keyword evidence="16" id="KW-1185">Reference proteome</keyword>
<name>A0A261Y3R5_9FUNG</name>
<comment type="similarity">
    <text evidence="1 10">Belongs to the peptidase A1 family.</text>
</comment>
<keyword evidence="12" id="KW-0812">Transmembrane</keyword>
<keyword evidence="4 10" id="KW-0064">Aspartyl protease</keyword>
<dbReference type="Proteomes" id="UP000242875">
    <property type="component" value="Unassembled WGS sequence"/>
</dbReference>
<keyword evidence="12" id="KW-1133">Transmembrane helix</keyword>
<feature type="active site" evidence="8">
    <location>
        <position position="299"/>
    </location>
</feature>
<evidence type="ECO:0000256" key="7">
    <source>
        <dbReference type="ARBA" id="ARBA00023157"/>
    </source>
</evidence>
<feature type="domain" description="Peptidase A1" evidence="14">
    <location>
        <begin position="67"/>
        <end position="427"/>
    </location>
</feature>
<reference evidence="15 16" key="1">
    <citation type="journal article" date="2017" name="Mycologia">
        <title>Bifiguratus adelaidae, gen. et sp. nov., a new member of Mucoromycotina in endophytic and soil-dwelling habitats.</title>
        <authorList>
            <person name="Torres-Cruz T.J."/>
            <person name="Billingsley Tobias T.L."/>
            <person name="Almatruk M."/>
            <person name="Hesse C."/>
            <person name="Kuske C.R."/>
            <person name="Desiro A."/>
            <person name="Benucci G.M."/>
            <person name="Bonito G."/>
            <person name="Stajich J.E."/>
            <person name="Dunlap C."/>
            <person name="Arnold A.E."/>
            <person name="Porras-Alfaro A."/>
        </authorList>
    </citation>
    <scope>NUCLEOTIDE SEQUENCE [LARGE SCALE GENOMIC DNA]</scope>
    <source>
        <strain evidence="15 16">AZ0501</strain>
    </source>
</reference>
<dbReference type="Pfam" id="PF00026">
    <property type="entry name" value="Asp"/>
    <property type="match status" value="1"/>
</dbReference>
<dbReference type="EMBL" id="MVBO01000020">
    <property type="protein sequence ID" value="OZJ05208.1"/>
    <property type="molecule type" value="Genomic_DNA"/>
</dbReference>
<dbReference type="InterPro" id="IPR001461">
    <property type="entry name" value="Aspartic_peptidase_A1"/>
</dbReference>
<dbReference type="AlphaFoldDB" id="A0A261Y3R5"/>
<feature type="disulfide bond" evidence="9">
    <location>
        <begin position="98"/>
        <end position="103"/>
    </location>
</feature>
<keyword evidence="7 9" id="KW-1015">Disulfide bond</keyword>
<dbReference type="PROSITE" id="PS00141">
    <property type="entry name" value="ASP_PROTEASE"/>
    <property type="match status" value="2"/>
</dbReference>
<feature type="compositionally biased region" description="Low complexity" evidence="11">
    <location>
        <begin position="441"/>
        <end position="450"/>
    </location>
</feature>
<dbReference type="FunFam" id="2.40.70.10:FF:000008">
    <property type="entry name" value="Cathepsin D"/>
    <property type="match status" value="1"/>
</dbReference>
<gene>
    <name evidence="15" type="ORF">BZG36_02437</name>
</gene>
<keyword evidence="2 10" id="KW-0645">Protease</keyword>
<feature type="active site" evidence="8">
    <location>
        <position position="85"/>
    </location>
</feature>
<feature type="chain" id="PRO_5012808508" description="Peptidase A1 domain-containing protein" evidence="13">
    <location>
        <begin position="17"/>
        <end position="505"/>
    </location>
</feature>
<feature type="region of interest" description="Disordered" evidence="11">
    <location>
        <begin position="430"/>
        <end position="450"/>
    </location>
</feature>
<dbReference type="InterPro" id="IPR033121">
    <property type="entry name" value="PEPTIDASE_A1"/>
</dbReference>
<evidence type="ECO:0000313" key="16">
    <source>
        <dbReference type="Proteomes" id="UP000242875"/>
    </source>
</evidence>
<dbReference type="CDD" id="cd05471">
    <property type="entry name" value="pepsin_like"/>
    <property type="match status" value="1"/>
</dbReference>